<organism evidence="3 4">
    <name type="scientific">Glarea lozoyensis (strain ATCC 20868 / MF5171)</name>
    <dbReference type="NCBI Taxonomy" id="1116229"/>
    <lineage>
        <taxon>Eukaryota</taxon>
        <taxon>Fungi</taxon>
        <taxon>Dikarya</taxon>
        <taxon>Ascomycota</taxon>
        <taxon>Pezizomycotina</taxon>
        <taxon>Leotiomycetes</taxon>
        <taxon>Helotiales</taxon>
        <taxon>Helotiaceae</taxon>
        <taxon>Glarea</taxon>
    </lineage>
</organism>
<dbReference type="KEGG" id="glz:GLAREA_03422"/>
<dbReference type="HOGENOM" id="CLU_012334_0_2_1"/>
<dbReference type="Gene3D" id="6.10.250.1430">
    <property type="match status" value="1"/>
</dbReference>
<dbReference type="STRING" id="1116229.S3CXX0"/>
<dbReference type="GeneID" id="19462477"/>
<proteinExistence type="inferred from homology"/>
<comment type="similarity">
    <text evidence="1 2">Belongs to the OSBP family.</text>
</comment>
<dbReference type="GO" id="GO:0016020">
    <property type="term" value="C:membrane"/>
    <property type="evidence" value="ECO:0007669"/>
    <property type="project" value="TreeGrafter"/>
</dbReference>
<dbReference type="Pfam" id="PF01237">
    <property type="entry name" value="Oxysterol_BP"/>
    <property type="match status" value="1"/>
</dbReference>
<dbReference type="GO" id="GO:0005829">
    <property type="term" value="C:cytosol"/>
    <property type="evidence" value="ECO:0007669"/>
    <property type="project" value="TreeGrafter"/>
</dbReference>
<evidence type="ECO:0000313" key="4">
    <source>
        <dbReference type="Proteomes" id="UP000016922"/>
    </source>
</evidence>
<accession>S3CXX0</accession>
<dbReference type="RefSeq" id="XP_008081866.1">
    <property type="nucleotide sequence ID" value="XM_008083675.1"/>
</dbReference>
<dbReference type="PANTHER" id="PTHR10972:SF184">
    <property type="entry name" value="OXYSTEROL-BINDING PROTEIN HOMOLOG 4-RELATED"/>
    <property type="match status" value="1"/>
</dbReference>
<evidence type="ECO:0000256" key="2">
    <source>
        <dbReference type="RuleBase" id="RU003844"/>
    </source>
</evidence>
<dbReference type="PROSITE" id="PS01013">
    <property type="entry name" value="OSBP"/>
    <property type="match status" value="1"/>
</dbReference>
<dbReference type="SUPFAM" id="SSF144000">
    <property type="entry name" value="Oxysterol-binding protein-like"/>
    <property type="match status" value="1"/>
</dbReference>
<protein>
    <submittedName>
        <fullName evidence="3">Oxysterol-binding protein-like protein</fullName>
    </submittedName>
</protein>
<dbReference type="Gene3D" id="2.40.160.120">
    <property type="match status" value="1"/>
</dbReference>
<dbReference type="InterPro" id="IPR018494">
    <property type="entry name" value="Oxysterol-bd_CS"/>
</dbReference>
<reference evidence="3 4" key="1">
    <citation type="journal article" date="2013" name="BMC Genomics">
        <title>Genomics-driven discovery of the pneumocandin biosynthetic gene cluster in the fungus Glarea lozoyensis.</title>
        <authorList>
            <person name="Chen L."/>
            <person name="Yue Q."/>
            <person name="Zhang X."/>
            <person name="Xiang M."/>
            <person name="Wang C."/>
            <person name="Li S."/>
            <person name="Che Y."/>
            <person name="Ortiz-Lopez F.J."/>
            <person name="Bills G.F."/>
            <person name="Liu X."/>
            <person name="An Z."/>
        </authorList>
    </citation>
    <scope>NUCLEOTIDE SEQUENCE [LARGE SCALE GENOMIC DNA]</scope>
    <source>
        <strain evidence="4">ATCC 20868 / MF5171</strain>
    </source>
</reference>
<dbReference type="Gene3D" id="1.10.287.2720">
    <property type="match status" value="1"/>
</dbReference>
<dbReference type="eggNOG" id="KOG2210">
    <property type="taxonomic scope" value="Eukaryota"/>
</dbReference>
<dbReference type="OrthoDB" id="14833at2759"/>
<dbReference type="InterPro" id="IPR000648">
    <property type="entry name" value="Oxysterol-bd"/>
</dbReference>
<dbReference type="EMBL" id="KE145363">
    <property type="protein sequence ID" value="EPE30455.1"/>
    <property type="molecule type" value="Genomic_DNA"/>
</dbReference>
<dbReference type="AlphaFoldDB" id="S3CXX0"/>
<dbReference type="InterPro" id="IPR037239">
    <property type="entry name" value="OSBP_sf"/>
</dbReference>
<sequence length="421" mass="47211">MSSAHEKVSPNHKSALFSFLKSIASFKGDLSTLTAPPFLLAPQSVTEYSAYWAEHPILFVAAAKEEDPQKRALCVLKWFLSTLKEQHSNTDENGKKKRAMKPLNAFLGEQFLGKWVDEAGTTELVSEQVSHHPPVTAFNVWNNEHGVRLQGHIAPKVYFSGSVNIDRGGYGIMHIDEYNEDHLVTMPKVHVEGLVTGAPSPELSGTSYIRSSSGYTTKIEYSYKGWLGGKRNAFVATIFKDGKENEPIYTAEGTWSGAYTIKEVRTKRVLETFNIDTIPRSVLDVAPVEHQHPLESRRAWKNVIEGIKNADIFAIGSEKSKIEITQREMRKIEKAEGREFRRKYFTAAKRDPIAEKLAAGLKGTSMRYETDASRMIWLWDEAKYQRVQDNLRNGLKSPTHARFDSGISGMDLKGLSITASA</sequence>
<dbReference type="OMA" id="HPPITTW"/>
<dbReference type="GO" id="GO:0008142">
    <property type="term" value="F:oxysterol binding"/>
    <property type="evidence" value="ECO:0007669"/>
    <property type="project" value="TreeGrafter"/>
</dbReference>
<dbReference type="Gene3D" id="3.30.70.3490">
    <property type="match status" value="1"/>
</dbReference>
<evidence type="ECO:0000256" key="1">
    <source>
        <dbReference type="ARBA" id="ARBA00008842"/>
    </source>
</evidence>
<gene>
    <name evidence="3" type="ORF">GLAREA_03422</name>
</gene>
<dbReference type="Proteomes" id="UP000016922">
    <property type="component" value="Unassembled WGS sequence"/>
</dbReference>
<dbReference type="PANTHER" id="PTHR10972">
    <property type="entry name" value="OXYSTEROL-BINDING PROTEIN-RELATED"/>
    <property type="match status" value="1"/>
</dbReference>
<name>S3CXX0_GLAL2</name>
<keyword evidence="4" id="KW-1185">Reference proteome</keyword>
<evidence type="ECO:0000313" key="3">
    <source>
        <dbReference type="EMBL" id="EPE30455.1"/>
    </source>
</evidence>